<feature type="non-terminal residue" evidence="1">
    <location>
        <position position="1"/>
    </location>
</feature>
<sequence>TIPLLLLFTFIYTKKKKNKARTNTKADIILRYEPNSSCRLSSFCLCGGGPTDGLGVEVSIGMCCPQTIRL</sequence>
<comment type="caution">
    <text evidence="1">The sequence shown here is derived from an EMBL/GenBank/DDBJ whole genome shotgun (WGS) entry which is preliminary data.</text>
</comment>
<evidence type="ECO:0000313" key="1">
    <source>
        <dbReference type="EMBL" id="PON66201.1"/>
    </source>
</evidence>
<gene>
    <name evidence="1" type="ORF">PanWU01x14_110670</name>
</gene>
<dbReference type="EMBL" id="JXTB01000081">
    <property type="protein sequence ID" value="PON66201.1"/>
    <property type="molecule type" value="Genomic_DNA"/>
</dbReference>
<protein>
    <submittedName>
        <fullName evidence="1">Uncharacterized protein</fullName>
    </submittedName>
</protein>
<proteinExistence type="predicted"/>
<dbReference type="Proteomes" id="UP000237105">
    <property type="component" value="Unassembled WGS sequence"/>
</dbReference>
<organism evidence="1 2">
    <name type="scientific">Parasponia andersonii</name>
    <name type="common">Sponia andersonii</name>
    <dbReference type="NCBI Taxonomy" id="3476"/>
    <lineage>
        <taxon>Eukaryota</taxon>
        <taxon>Viridiplantae</taxon>
        <taxon>Streptophyta</taxon>
        <taxon>Embryophyta</taxon>
        <taxon>Tracheophyta</taxon>
        <taxon>Spermatophyta</taxon>
        <taxon>Magnoliopsida</taxon>
        <taxon>eudicotyledons</taxon>
        <taxon>Gunneridae</taxon>
        <taxon>Pentapetalae</taxon>
        <taxon>rosids</taxon>
        <taxon>fabids</taxon>
        <taxon>Rosales</taxon>
        <taxon>Cannabaceae</taxon>
        <taxon>Parasponia</taxon>
    </lineage>
</organism>
<name>A0A2P5CYT7_PARAD</name>
<dbReference type="AlphaFoldDB" id="A0A2P5CYT7"/>
<reference evidence="2" key="1">
    <citation type="submission" date="2016-06" db="EMBL/GenBank/DDBJ databases">
        <title>Parallel loss of symbiosis genes in relatives of nitrogen-fixing non-legume Parasponia.</title>
        <authorList>
            <person name="Van Velzen R."/>
            <person name="Holmer R."/>
            <person name="Bu F."/>
            <person name="Rutten L."/>
            <person name="Van Zeijl A."/>
            <person name="Liu W."/>
            <person name="Santuari L."/>
            <person name="Cao Q."/>
            <person name="Sharma T."/>
            <person name="Shen D."/>
            <person name="Roswanjaya Y."/>
            <person name="Wardhani T."/>
            <person name="Kalhor M.S."/>
            <person name="Jansen J."/>
            <person name="Van den Hoogen J."/>
            <person name="Gungor B."/>
            <person name="Hartog M."/>
            <person name="Hontelez J."/>
            <person name="Verver J."/>
            <person name="Yang W.-C."/>
            <person name="Schijlen E."/>
            <person name="Repin R."/>
            <person name="Schilthuizen M."/>
            <person name="Schranz E."/>
            <person name="Heidstra R."/>
            <person name="Miyata K."/>
            <person name="Fedorova E."/>
            <person name="Kohlen W."/>
            <person name="Bisseling T."/>
            <person name="Smit S."/>
            <person name="Geurts R."/>
        </authorList>
    </citation>
    <scope>NUCLEOTIDE SEQUENCE [LARGE SCALE GENOMIC DNA]</scope>
    <source>
        <strain evidence="2">cv. WU1-14</strain>
    </source>
</reference>
<accession>A0A2P5CYT7</accession>
<keyword evidence="2" id="KW-1185">Reference proteome</keyword>
<evidence type="ECO:0000313" key="2">
    <source>
        <dbReference type="Proteomes" id="UP000237105"/>
    </source>
</evidence>